<name>A0A0R0F6G3_SOYBN</name>
<dbReference type="Proteomes" id="UP000008827">
    <property type="component" value="Chromosome 18"/>
</dbReference>
<dbReference type="AlphaFoldDB" id="A0A0R0F6G3"/>
<evidence type="ECO:0000313" key="1">
    <source>
        <dbReference type="EMBL" id="KRH01830.1"/>
    </source>
</evidence>
<protein>
    <submittedName>
        <fullName evidence="1 2">Uncharacterized protein</fullName>
    </submittedName>
</protein>
<sequence length="67" mass="7695">MLSKKRCVTPHPMRQPLTPDALFYVSWGIICYVSNSPVNHTHHQLLYANHMDSYEFIQLVGFSSSLS</sequence>
<keyword evidence="3" id="KW-1185">Reference proteome</keyword>
<accession>A0A0R0F6G3</accession>
<organism evidence="1">
    <name type="scientific">Glycine max</name>
    <name type="common">Soybean</name>
    <name type="synonym">Glycine hispida</name>
    <dbReference type="NCBI Taxonomy" id="3847"/>
    <lineage>
        <taxon>Eukaryota</taxon>
        <taxon>Viridiplantae</taxon>
        <taxon>Streptophyta</taxon>
        <taxon>Embryophyta</taxon>
        <taxon>Tracheophyta</taxon>
        <taxon>Spermatophyta</taxon>
        <taxon>Magnoliopsida</taxon>
        <taxon>eudicotyledons</taxon>
        <taxon>Gunneridae</taxon>
        <taxon>Pentapetalae</taxon>
        <taxon>rosids</taxon>
        <taxon>fabids</taxon>
        <taxon>Fabales</taxon>
        <taxon>Fabaceae</taxon>
        <taxon>Papilionoideae</taxon>
        <taxon>50 kb inversion clade</taxon>
        <taxon>NPAAA clade</taxon>
        <taxon>indigoferoid/millettioid clade</taxon>
        <taxon>Phaseoleae</taxon>
        <taxon>Glycine</taxon>
        <taxon>Glycine subgen. Soja</taxon>
    </lineage>
</organism>
<dbReference type="EnsemblPlants" id="KRH01830">
    <property type="protein sequence ID" value="KRH01830"/>
    <property type="gene ID" value="GLYMA_18G301400"/>
</dbReference>
<gene>
    <name evidence="1" type="ORF">GLYMA_18G301400</name>
</gene>
<evidence type="ECO:0000313" key="3">
    <source>
        <dbReference type="Proteomes" id="UP000008827"/>
    </source>
</evidence>
<dbReference type="InParanoid" id="A0A0R0F6G3"/>
<dbReference type="Gramene" id="KRH01830">
    <property type="protein sequence ID" value="KRH01830"/>
    <property type="gene ID" value="GLYMA_18G301400"/>
</dbReference>
<dbReference type="EMBL" id="CM000851">
    <property type="protein sequence ID" value="KRH01830.1"/>
    <property type="molecule type" value="Genomic_DNA"/>
</dbReference>
<reference evidence="1" key="3">
    <citation type="submission" date="2018-07" db="EMBL/GenBank/DDBJ databases">
        <title>WGS assembly of Glycine max.</title>
        <authorList>
            <person name="Schmutz J."/>
            <person name="Cannon S."/>
            <person name="Schlueter J."/>
            <person name="Ma J."/>
            <person name="Mitros T."/>
            <person name="Nelson W."/>
            <person name="Hyten D."/>
            <person name="Song Q."/>
            <person name="Thelen J."/>
            <person name="Cheng J."/>
            <person name="Xu D."/>
            <person name="Hellsten U."/>
            <person name="May G."/>
            <person name="Yu Y."/>
            <person name="Sakurai T."/>
            <person name="Umezawa T."/>
            <person name="Bhattacharyya M."/>
            <person name="Sandhu D."/>
            <person name="Valliyodan B."/>
            <person name="Lindquist E."/>
            <person name="Peto M."/>
            <person name="Grant D."/>
            <person name="Shu S."/>
            <person name="Goodstein D."/>
            <person name="Barry K."/>
            <person name="Futrell-Griggs M."/>
            <person name="Abernathy B."/>
            <person name="Du J."/>
            <person name="Tian Z."/>
            <person name="Zhu L."/>
            <person name="Gill N."/>
            <person name="Joshi T."/>
            <person name="Libault M."/>
            <person name="Sethuraman A."/>
            <person name="Zhang X."/>
            <person name="Shinozaki K."/>
            <person name="Nguyen H."/>
            <person name="Wing R."/>
            <person name="Cregan P."/>
            <person name="Specht J."/>
            <person name="Grimwood J."/>
            <person name="Rokhsar D."/>
            <person name="Stacey G."/>
            <person name="Shoemaker R."/>
            <person name="Jackson S."/>
        </authorList>
    </citation>
    <scope>NUCLEOTIDE SEQUENCE</scope>
    <source>
        <tissue evidence="1">Callus</tissue>
    </source>
</reference>
<reference evidence="2" key="2">
    <citation type="submission" date="2018-02" db="UniProtKB">
        <authorList>
            <consortium name="EnsemblPlants"/>
        </authorList>
    </citation>
    <scope>IDENTIFICATION</scope>
    <source>
        <strain evidence="2">Williams 82</strain>
    </source>
</reference>
<evidence type="ECO:0000313" key="2">
    <source>
        <dbReference type="EnsemblPlants" id="KRH01830"/>
    </source>
</evidence>
<reference evidence="1 2" key="1">
    <citation type="journal article" date="2010" name="Nature">
        <title>Genome sequence of the palaeopolyploid soybean.</title>
        <authorList>
            <person name="Schmutz J."/>
            <person name="Cannon S.B."/>
            <person name="Schlueter J."/>
            <person name="Ma J."/>
            <person name="Mitros T."/>
            <person name="Nelson W."/>
            <person name="Hyten D.L."/>
            <person name="Song Q."/>
            <person name="Thelen J.J."/>
            <person name="Cheng J."/>
            <person name="Xu D."/>
            <person name="Hellsten U."/>
            <person name="May G.D."/>
            <person name="Yu Y."/>
            <person name="Sakurai T."/>
            <person name="Umezawa T."/>
            <person name="Bhattacharyya M.K."/>
            <person name="Sandhu D."/>
            <person name="Valliyodan B."/>
            <person name="Lindquist E."/>
            <person name="Peto M."/>
            <person name="Grant D."/>
            <person name="Shu S."/>
            <person name="Goodstein D."/>
            <person name="Barry K."/>
            <person name="Futrell-Griggs M."/>
            <person name="Abernathy B."/>
            <person name="Du J."/>
            <person name="Tian Z."/>
            <person name="Zhu L."/>
            <person name="Gill N."/>
            <person name="Joshi T."/>
            <person name="Libault M."/>
            <person name="Sethuraman A."/>
            <person name="Zhang X.-C."/>
            <person name="Shinozaki K."/>
            <person name="Nguyen H.T."/>
            <person name="Wing R.A."/>
            <person name="Cregan P."/>
            <person name="Specht J."/>
            <person name="Grimwood J."/>
            <person name="Rokhsar D."/>
            <person name="Stacey G."/>
            <person name="Shoemaker R.C."/>
            <person name="Jackson S.A."/>
        </authorList>
    </citation>
    <scope>NUCLEOTIDE SEQUENCE [LARGE SCALE GENOMIC DNA]</scope>
    <source>
        <strain evidence="2">cv. Williams 82</strain>
        <tissue evidence="1">Callus</tissue>
    </source>
</reference>
<proteinExistence type="predicted"/>